<dbReference type="EMBL" id="KV426098">
    <property type="protein sequence ID" value="KZV88501.1"/>
    <property type="molecule type" value="Genomic_DNA"/>
</dbReference>
<gene>
    <name evidence="2" type="ORF">EXIGLDRAFT_772620</name>
</gene>
<organism evidence="2 3">
    <name type="scientific">Exidia glandulosa HHB12029</name>
    <dbReference type="NCBI Taxonomy" id="1314781"/>
    <lineage>
        <taxon>Eukaryota</taxon>
        <taxon>Fungi</taxon>
        <taxon>Dikarya</taxon>
        <taxon>Basidiomycota</taxon>
        <taxon>Agaricomycotina</taxon>
        <taxon>Agaricomycetes</taxon>
        <taxon>Auriculariales</taxon>
        <taxon>Exidiaceae</taxon>
        <taxon>Exidia</taxon>
    </lineage>
</organism>
<evidence type="ECO:0000313" key="3">
    <source>
        <dbReference type="Proteomes" id="UP000077266"/>
    </source>
</evidence>
<feature type="region of interest" description="Disordered" evidence="1">
    <location>
        <begin position="505"/>
        <end position="529"/>
    </location>
</feature>
<feature type="region of interest" description="Disordered" evidence="1">
    <location>
        <begin position="1"/>
        <end position="20"/>
    </location>
</feature>
<dbReference type="InParanoid" id="A0A165F736"/>
<feature type="compositionally biased region" description="Low complexity" evidence="1">
    <location>
        <begin position="283"/>
        <end position="292"/>
    </location>
</feature>
<feature type="compositionally biased region" description="Pro residues" evidence="1">
    <location>
        <begin position="307"/>
        <end position="317"/>
    </location>
</feature>
<proteinExistence type="predicted"/>
<feature type="compositionally biased region" description="Low complexity" evidence="1">
    <location>
        <begin position="318"/>
        <end position="327"/>
    </location>
</feature>
<reference evidence="2 3" key="1">
    <citation type="journal article" date="2016" name="Mol. Biol. Evol.">
        <title>Comparative Genomics of Early-Diverging Mushroom-Forming Fungi Provides Insights into the Origins of Lignocellulose Decay Capabilities.</title>
        <authorList>
            <person name="Nagy L.G."/>
            <person name="Riley R."/>
            <person name="Tritt A."/>
            <person name="Adam C."/>
            <person name="Daum C."/>
            <person name="Floudas D."/>
            <person name="Sun H."/>
            <person name="Yadav J.S."/>
            <person name="Pangilinan J."/>
            <person name="Larsson K.H."/>
            <person name="Matsuura K."/>
            <person name="Barry K."/>
            <person name="Labutti K."/>
            <person name="Kuo R."/>
            <person name="Ohm R.A."/>
            <person name="Bhattacharya S.S."/>
            <person name="Shirouzu T."/>
            <person name="Yoshinaga Y."/>
            <person name="Martin F.M."/>
            <person name="Grigoriev I.V."/>
            <person name="Hibbett D.S."/>
        </authorList>
    </citation>
    <scope>NUCLEOTIDE SEQUENCE [LARGE SCALE GENOMIC DNA]</scope>
    <source>
        <strain evidence="2 3">HHB12029</strain>
    </source>
</reference>
<accession>A0A165F736</accession>
<dbReference type="AlphaFoldDB" id="A0A165F736"/>
<protein>
    <submittedName>
        <fullName evidence="2">Uncharacterized protein</fullName>
    </submittedName>
</protein>
<feature type="region of interest" description="Disordered" evidence="1">
    <location>
        <begin position="231"/>
        <end position="346"/>
    </location>
</feature>
<name>A0A165F736_EXIGL</name>
<feature type="compositionally biased region" description="Low complexity" evidence="1">
    <location>
        <begin position="507"/>
        <end position="518"/>
    </location>
</feature>
<dbReference type="Proteomes" id="UP000077266">
    <property type="component" value="Unassembled WGS sequence"/>
</dbReference>
<feature type="compositionally biased region" description="Pro residues" evidence="1">
    <location>
        <begin position="519"/>
        <end position="529"/>
    </location>
</feature>
<feature type="compositionally biased region" description="Low complexity" evidence="1">
    <location>
        <begin position="234"/>
        <end position="270"/>
    </location>
</feature>
<sequence length="610" mass="65695">MVRSLYNNKDKKSANPGVPELATPDEGQIWWATCTITDRILRAAFAYSVVGLTDTMSTTLARVESMERRKERPVIVLALGQAPRHRGITPTVSVVATATFGRSRVTELDRHTQHFALAVGQTQPWPKRKSYVLQPDPDWPRSSWKPCYAVAFLFELPVSCLTDRYTGEKDGPQGVYSVSDDALDDLRAICKTKLEKYEALPPEVVIQWNKSFEAREQVIAACARRAQTVPFNVPPTARGPAPAPAARPAAPAARPAAPAARPAAPAARPAAPAPRPVAPAPRPAAAAARHAAPAPPAARAEHIVPTIPTPRPAPAPPTRATLPEARAPLPPRVPDPESPRTPAPLSTLSPRAEAVLFQQPVNGTDTFRTQLSPNAAAFVPSPSLAQRVQAGIAYITTLAVEVLETLEAAGERPAEESDQAYVSNPDYNNHTHLTSATYVEQDLHQYPAPFLAQAPPPRRDTGHARTQSAPAFSFMHQTQSLPGAPMDVAPRYPVPPAEMYPAPPAQMYPAGYGQQQAFSPPPPGSPVQPAPQYYLPAPPPPPPPQFNPIQQQRVVVGGTTYQNFQMPSNQQMYVDAFTHAQAQAQVQAAQVAAAQAAAAHAHAMQYNGYY</sequence>
<evidence type="ECO:0000313" key="2">
    <source>
        <dbReference type="EMBL" id="KZV88501.1"/>
    </source>
</evidence>
<keyword evidence="3" id="KW-1185">Reference proteome</keyword>
<feature type="compositionally biased region" description="Pro residues" evidence="1">
    <location>
        <begin position="271"/>
        <end position="282"/>
    </location>
</feature>
<dbReference type="OrthoDB" id="10676324at2759"/>
<evidence type="ECO:0000256" key="1">
    <source>
        <dbReference type="SAM" id="MobiDB-lite"/>
    </source>
</evidence>